<dbReference type="PANTHER" id="PTHR43434">
    <property type="entry name" value="PHOSPHOGLYCOLATE PHOSPHATASE"/>
    <property type="match status" value="1"/>
</dbReference>
<protein>
    <recommendedName>
        <fullName evidence="4">HAD family hydrolase</fullName>
    </recommendedName>
</protein>
<reference evidence="3" key="1">
    <citation type="journal article" date="2019" name="Int. J. Syst. Evol. Microbiol.">
        <title>The Global Catalogue of Microorganisms (GCM) 10K type strain sequencing project: providing services to taxonomists for standard genome sequencing and annotation.</title>
        <authorList>
            <consortium name="The Broad Institute Genomics Platform"/>
            <consortium name="The Broad Institute Genome Sequencing Center for Infectious Disease"/>
            <person name="Wu L."/>
            <person name="Ma J."/>
        </authorList>
    </citation>
    <scope>NUCLEOTIDE SEQUENCE [LARGE SCALE GENOMIC DNA]</scope>
    <source>
        <strain evidence="3">JCM 13249</strain>
    </source>
</reference>
<dbReference type="Pfam" id="PF00702">
    <property type="entry name" value="Hydrolase"/>
    <property type="match status" value="1"/>
</dbReference>
<dbReference type="SUPFAM" id="SSF56784">
    <property type="entry name" value="HAD-like"/>
    <property type="match status" value="1"/>
</dbReference>
<dbReference type="PANTHER" id="PTHR43434:SF1">
    <property type="entry name" value="PHOSPHOGLYCOLATE PHOSPHATASE"/>
    <property type="match status" value="1"/>
</dbReference>
<evidence type="ECO:0000256" key="1">
    <source>
        <dbReference type="SAM" id="MobiDB-lite"/>
    </source>
</evidence>
<dbReference type="InterPro" id="IPR023214">
    <property type="entry name" value="HAD_sf"/>
</dbReference>
<dbReference type="InterPro" id="IPR036412">
    <property type="entry name" value="HAD-like_sf"/>
</dbReference>
<sequence length="277" mass="29500">MLVRPKALLFDFGGVLADTPDGRSDWLPALVQRVTEVVGGALSADEITADVTAGRRAYSHWRDALARTPEPEELTHERFWADFVAADWPADARAAVAAHATELVRIWIDRGSAWQVRPGVRESLELAREAGVPATVVSNTLCGAAMRSFLDREGLASLFAAQLYSDEIGIRKPNPRFAHLALQALGGVPADAAWFIDDQLSRGILCARRAGVATAVHVYDGPAPSADPGPPVASDRPPARAGEEAAALGHSANPRYAPDATVPTMETFRDLLAAALA</sequence>
<accession>A0ABP4WQU0</accession>
<proteinExistence type="predicted"/>
<dbReference type="Gene3D" id="3.40.50.1000">
    <property type="entry name" value="HAD superfamily/HAD-like"/>
    <property type="match status" value="1"/>
</dbReference>
<dbReference type="SFLD" id="SFLDG01129">
    <property type="entry name" value="C1.5:_HAD__Beta-PGM__Phosphata"/>
    <property type="match status" value="1"/>
</dbReference>
<comment type="caution">
    <text evidence="2">The sequence shown here is derived from an EMBL/GenBank/DDBJ whole genome shotgun (WGS) entry which is preliminary data.</text>
</comment>
<evidence type="ECO:0000313" key="3">
    <source>
        <dbReference type="Proteomes" id="UP001500655"/>
    </source>
</evidence>
<dbReference type="InterPro" id="IPR050155">
    <property type="entry name" value="HAD-like_hydrolase_sf"/>
</dbReference>
<dbReference type="SFLD" id="SFLDS00003">
    <property type="entry name" value="Haloacid_Dehalogenase"/>
    <property type="match status" value="1"/>
</dbReference>
<dbReference type="RefSeq" id="WP_344082821.1">
    <property type="nucleotide sequence ID" value="NZ_BAAALS010000016.1"/>
</dbReference>
<keyword evidence="3" id="KW-1185">Reference proteome</keyword>
<name>A0ABP4WQU0_9ACTN</name>
<dbReference type="Proteomes" id="UP001500655">
    <property type="component" value="Unassembled WGS sequence"/>
</dbReference>
<evidence type="ECO:0008006" key="4">
    <source>
        <dbReference type="Google" id="ProtNLM"/>
    </source>
</evidence>
<evidence type="ECO:0000313" key="2">
    <source>
        <dbReference type="EMBL" id="GAA1760649.1"/>
    </source>
</evidence>
<organism evidence="2 3">
    <name type="scientific">Luedemannella helvata</name>
    <dbReference type="NCBI Taxonomy" id="349315"/>
    <lineage>
        <taxon>Bacteria</taxon>
        <taxon>Bacillati</taxon>
        <taxon>Actinomycetota</taxon>
        <taxon>Actinomycetes</taxon>
        <taxon>Micromonosporales</taxon>
        <taxon>Micromonosporaceae</taxon>
        <taxon>Luedemannella</taxon>
    </lineage>
</organism>
<feature type="region of interest" description="Disordered" evidence="1">
    <location>
        <begin position="221"/>
        <end position="259"/>
    </location>
</feature>
<dbReference type="EMBL" id="BAAALS010000016">
    <property type="protein sequence ID" value="GAA1760649.1"/>
    <property type="molecule type" value="Genomic_DNA"/>
</dbReference>
<gene>
    <name evidence="2" type="ORF">GCM10009681_34810</name>
</gene>